<protein>
    <submittedName>
        <fullName evidence="1">Uncharacterized protein</fullName>
    </submittedName>
</protein>
<dbReference type="EMBL" id="WIBF01000005">
    <property type="protein sequence ID" value="MQQ08901.1"/>
    <property type="molecule type" value="Genomic_DNA"/>
</dbReference>
<proteinExistence type="predicted"/>
<evidence type="ECO:0000313" key="2">
    <source>
        <dbReference type="Proteomes" id="UP000444174"/>
    </source>
</evidence>
<name>A0A843YDA5_9RHOB</name>
<gene>
    <name evidence="1" type="ORF">GFB49_10585</name>
</gene>
<sequence>MAYTNVNEALGALDRKIEVLNNLVVANDFLVACMREEGERLQIMGGDETRNMLRQRARRKFHQDSGEAPNPAVLSILEQALGNGHTAEVIPFPGSAARVG</sequence>
<comment type="caution">
    <text evidence="1">The sequence shown here is derived from an EMBL/GenBank/DDBJ whole genome shotgun (WGS) entry which is preliminary data.</text>
</comment>
<reference evidence="1 2" key="1">
    <citation type="submission" date="2019-10" db="EMBL/GenBank/DDBJ databases">
        <title>Epibacterium sp. nov., isolated from seawater.</title>
        <authorList>
            <person name="Zhang X."/>
            <person name="Li N."/>
        </authorList>
    </citation>
    <scope>NUCLEOTIDE SEQUENCE [LARGE SCALE GENOMIC DNA]</scope>
    <source>
        <strain evidence="1 2">SM1979</strain>
    </source>
</reference>
<evidence type="ECO:0000313" key="1">
    <source>
        <dbReference type="EMBL" id="MQQ08901.1"/>
    </source>
</evidence>
<dbReference type="Proteomes" id="UP000444174">
    <property type="component" value="Unassembled WGS sequence"/>
</dbReference>
<dbReference type="AlphaFoldDB" id="A0A843YDA5"/>
<keyword evidence="2" id="KW-1185">Reference proteome</keyword>
<accession>A0A843YDA5</accession>
<organism evidence="1 2">
    <name type="scientific">Tritonibacter litoralis</name>
    <dbReference type="NCBI Taxonomy" id="2662264"/>
    <lineage>
        <taxon>Bacteria</taxon>
        <taxon>Pseudomonadati</taxon>
        <taxon>Pseudomonadota</taxon>
        <taxon>Alphaproteobacteria</taxon>
        <taxon>Rhodobacterales</taxon>
        <taxon>Paracoccaceae</taxon>
        <taxon>Tritonibacter</taxon>
    </lineage>
</organism>
<dbReference type="RefSeq" id="WP_153215836.1">
    <property type="nucleotide sequence ID" value="NZ_WIBF01000005.1"/>
</dbReference>